<feature type="compositionally biased region" description="Polar residues" evidence="1">
    <location>
        <begin position="1"/>
        <end position="14"/>
    </location>
</feature>
<dbReference type="InterPro" id="IPR011333">
    <property type="entry name" value="SKP1/BTB/POZ_sf"/>
</dbReference>
<evidence type="ECO:0000313" key="4">
    <source>
        <dbReference type="Proteomes" id="UP000319731"/>
    </source>
</evidence>
<reference evidence="3 4" key="1">
    <citation type="journal article" date="2019" name="Sci. Rep.">
        <title>Comparative genomics of chytrid fungi reveal insights into the obligate biotrophic and pathogenic lifestyle of Synchytrium endobioticum.</title>
        <authorList>
            <person name="van de Vossenberg B.T.L.H."/>
            <person name="Warris S."/>
            <person name="Nguyen H.D.T."/>
            <person name="van Gent-Pelzer M.P.E."/>
            <person name="Joly D.L."/>
            <person name="van de Geest H.C."/>
            <person name="Bonants P.J.M."/>
            <person name="Smith D.S."/>
            <person name="Levesque C.A."/>
            <person name="van der Lee T.A.J."/>
        </authorList>
    </citation>
    <scope>NUCLEOTIDE SEQUENCE [LARGE SCALE GENOMIC DNA]</scope>
    <source>
        <strain evidence="3 4">JEL517</strain>
    </source>
</reference>
<dbReference type="PANTHER" id="PTHR47369:SF2">
    <property type="entry name" value="BTB_POZ DOMAIN-CONTAINING PROTEIN 2"/>
    <property type="match status" value="1"/>
</dbReference>
<gene>
    <name evidence="3" type="ORF">SmJEL517_g03084</name>
</gene>
<feature type="compositionally biased region" description="Low complexity" evidence="1">
    <location>
        <begin position="410"/>
        <end position="421"/>
    </location>
</feature>
<dbReference type="AlphaFoldDB" id="A0A507BY35"/>
<protein>
    <recommendedName>
        <fullName evidence="2">BTB domain-containing protein</fullName>
    </recommendedName>
</protein>
<dbReference type="PROSITE" id="PS50097">
    <property type="entry name" value="BTB"/>
    <property type="match status" value="1"/>
</dbReference>
<organism evidence="3 4">
    <name type="scientific">Synchytrium microbalum</name>
    <dbReference type="NCBI Taxonomy" id="1806994"/>
    <lineage>
        <taxon>Eukaryota</taxon>
        <taxon>Fungi</taxon>
        <taxon>Fungi incertae sedis</taxon>
        <taxon>Chytridiomycota</taxon>
        <taxon>Chytridiomycota incertae sedis</taxon>
        <taxon>Chytridiomycetes</taxon>
        <taxon>Synchytriales</taxon>
        <taxon>Synchytriaceae</taxon>
        <taxon>Synchytrium</taxon>
    </lineage>
</organism>
<dbReference type="PANTHER" id="PTHR47369">
    <property type="entry name" value="BTB/POZ DOMAIN-CONTAINING PROTEIN"/>
    <property type="match status" value="1"/>
</dbReference>
<feature type="region of interest" description="Disordered" evidence="1">
    <location>
        <begin position="621"/>
        <end position="680"/>
    </location>
</feature>
<feature type="compositionally biased region" description="Basic and acidic residues" evidence="1">
    <location>
        <begin position="651"/>
        <end position="667"/>
    </location>
</feature>
<comment type="caution">
    <text evidence="3">The sequence shown here is derived from an EMBL/GenBank/DDBJ whole genome shotgun (WGS) entry which is preliminary data.</text>
</comment>
<keyword evidence="4" id="KW-1185">Reference proteome</keyword>
<proteinExistence type="predicted"/>
<feature type="compositionally biased region" description="Acidic residues" evidence="1">
    <location>
        <begin position="389"/>
        <end position="399"/>
    </location>
</feature>
<dbReference type="GeneID" id="42004309"/>
<evidence type="ECO:0000259" key="2">
    <source>
        <dbReference type="PROSITE" id="PS50097"/>
    </source>
</evidence>
<dbReference type="SUPFAM" id="SSF54695">
    <property type="entry name" value="POZ domain"/>
    <property type="match status" value="1"/>
</dbReference>
<dbReference type="EMBL" id="QEAO01000015">
    <property type="protein sequence ID" value="TPX34230.1"/>
    <property type="molecule type" value="Genomic_DNA"/>
</dbReference>
<dbReference type="Proteomes" id="UP000319731">
    <property type="component" value="Unassembled WGS sequence"/>
</dbReference>
<feature type="region of interest" description="Disordered" evidence="1">
    <location>
        <begin position="1"/>
        <end position="42"/>
    </location>
</feature>
<name>A0A507BY35_9FUNG</name>
<dbReference type="InterPro" id="IPR000210">
    <property type="entry name" value="BTB/POZ_dom"/>
</dbReference>
<accession>A0A507BY35</accession>
<evidence type="ECO:0000313" key="3">
    <source>
        <dbReference type="EMBL" id="TPX34230.1"/>
    </source>
</evidence>
<sequence>MRPGTRSRSNSPFANKNPLATKRDRQSIGKKPFLPASAATAAPKSQTIRDFADDDIPTRSTVDLRSSLTTRVLVNQAWEQGRYSDLSIQMLGKIYNLHKIVLVQSPFFVRLLSDDCTDLSFDYHDDRWTVAAMDIVLRDLYDLVTVDKHHRNATRISMIAPDNVLPVLSAACFIEWPDMIEYCTNLFLDSLSLDTVILYARGLDVLKPPPPPDMMTPYRDHGYATQLHTVYKTLHASLLSYVCQLMNQSSIGAVLSSDDALNENEDGSINQTGLPETAIKIMTQLPLHWLRRILESDALCVLNEFVRYRMVVLSWRLRTGSPGPKVKVEEEEGGEQQQQEAGETADTEHVPPSRMTPPETPLVPSVSVDDLGPTDNVNHDTVPIQTEVMDIDEADDEDVVETRTSYNNQTGSSSAATTPTKSKLEPISNKFGYLTSLIGSVVDTMTRKPTVNPAKLEPPAERSTDMEKDIEAQQSALINDGDEDAAFLDLLQGGIIYTYMTFDQLQLVRRDCIVPEQELFQSLWLQTALTNQPGASSHQLPSIRLADSTLLGKRKIPPFRFSVVFRNVIKSFQEGALEGHWNVSSDPVQCAGIQYRVVLSMVELAPPAKADKDDDVEVVIGSPTKLGRKSEERQATPVAAGATTNDMDVESLEREGQQQEGADHKEAGQSNEEPVAAPRELRVMLQRKSTSANKRKNDLAPIDYRIYVFDKTNFEVKRDWWRKFHQAVTVCDKEGYGHTSRLSVGDWNGSSETLADVNVDEDNEDLVWCCIVVSTS</sequence>
<dbReference type="RefSeq" id="XP_031025027.1">
    <property type="nucleotide sequence ID" value="XM_031169012.1"/>
</dbReference>
<dbReference type="Gene3D" id="3.30.710.10">
    <property type="entry name" value="Potassium Channel Kv1.1, Chain A"/>
    <property type="match status" value="1"/>
</dbReference>
<evidence type="ECO:0000256" key="1">
    <source>
        <dbReference type="SAM" id="MobiDB-lite"/>
    </source>
</evidence>
<dbReference type="OrthoDB" id="6359943at2759"/>
<feature type="region of interest" description="Disordered" evidence="1">
    <location>
        <begin position="321"/>
        <end position="424"/>
    </location>
</feature>
<feature type="domain" description="BTB" evidence="2">
    <location>
        <begin position="84"/>
        <end position="142"/>
    </location>
</feature>